<evidence type="ECO:0000256" key="1">
    <source>
        <dbReference type="SAM" id="MobiDB-lite"/>
    </source>
</evidence>
<dbReference type="InterPro" id="IPR021731">
    <property type="entry name" value="AMIN_dom"/>
</dbReference>
<evidence type="ECO:0000259" key="2">
    <source>
        <dbReference type="Pfam" id="PF11741"/>
    </source>
</evidence>
<dbReference type="AlphaFoldDB" id="A0A7J0BR35"/>
<reference evidence="3 4" key="1">
    <citation type="submission" date="2020-05" db="EMBL/GenBank/DDBJ databases">
        <title>Draft genome sequence of Desulfovibrio psychrotolerans JS1T.</title>
        <authorList>
            <person name="Ueno A."/>
            <person name="Tamazawa S."/>
            <person name="Tamamura S."/>
            <person name="Murakami T."/>
            <person name="Kiyama T."/>
            <person name="Inomata H."/>
            <person name="Amano Y."/>
            <person name="Miyakawa K."/>
            <person name="Tamaki H."/>
            <person name="Naganuma T."/>
            <person name="Kaneko K."/>
        </authorList>
    </citation>
    <scope>NUCLEOTIDE SEQUENCE [LARGE SCALE GENOMIC DNA]</scope>
    <source>
        <strain evidence="3 4">JS1</strain>
    </source>
</reference>
<evidence type="ECO:0000313" key="4">
    <source>
        <dbReference type="Proteomes" id="UP000503820"/>
    </source>
</evidence>
<sequence length="283" mass="28628">MNKNVAMLLLSVVLLAMILIVINQWAFSPTQPPQSGADFSDILKKSPVVKVPDDAPGVRVAVPEGGMQGGNASAAALSAQGLAGAAGGMGQEAPGMSEVPRESAALSAAQDGAVTASPGISGGAGTSVSPAVPATSGTGEAAGGVVAKKPESKPQQPEQKVAPKPAVKPADPTPAAQAQVKTLAVNELQAVSFSAAGVLEVRAAGAFGYKVFRLKQPERIVVDITGNFGKLVNPVVKPNSMITGVRVAKHENSVRIVMDIAGHNERTWTAAQPAGNRLAVTLK</sequence>
<feature type="region of interest" description="Disordered" evidence="1">
    <location>
        <begin position="85"/>
        <end position="174"/>
    </location>
</feature>
<comment type="caution">
    <text evidence="3">The sequence shown here is derived from an EMBL/GenBank/DDBJ whole genome shotgun (WGS) entry which is preliminary data.</text>
</comment>
<dbReference type="Pfam" id="PF11741">
    <property type="entry name" value="AMIN"/>
    <property type="match status" value="1"/>
</dbReference>
<accession>A0A7J0BR35</accession>
<keyword evidence="4" id="KW-1185">Reference proteome</keyword>
<dbReference type="RefSeq" id="WP_174408809.1">
    <property type="nucleotide sequence ID" value="NZ_BLVP01000002.1"/>
</dbReference>
<organism evidence="3 4">
    <name type="scientific">Desulfovibrio psychrotolerans</name>
    <dbReference type="NCBI Taxonomy" id="415242"/>
    <lineage>
        <taxon>Bacteria</taxon>
        <taxon>Pseudomonadati</taxon>
        <taxon>Thermodesulfobacteriota</taxon>
        <taxon>Desulfovibrionia</taxon>
        <taxon>Desulfovibrionales</taxon>
        <taxon>Desulfovibrionaceae</taxon>
        <taxon>Desulfovibrio</taxon>
    </lineage>
</organism>
<gene>
    <name evidence="3" type="ORF">DSM19430T_08140</name>
</gene>
<name>A0A7J0BR35_9BACT</name>
<feature type="domain" description="AMIN" evidence="2">
    <location>
        <begin position="196"/>
        <end position="281"/>
    </location>
</feature>
<feature type="compositionally biased region" description="Low complexity" evidence="1">
    <location>
        <begin position="160"/>
        <end position="174"/>
    </location>
</feature>
<proteinExistence type="predicted"/>
<dbReference type="Proteomes" id="UP000503820">
    <property type="component" value="Unassembled WGS sequence"/>
</dbReference>
<dbReference type="Gene3D" id="2.60.40.3500">
    <property type="match status" value="1"/>
</dbReference>
<dbReference type="EMBL" id="BLVP01000002">
    <property type="protein sequence ID" value="GFM36130.1"/>
    <property type="molecule type" value="Genomic_DNA"/>
</dbReference>
<protein>
    <submittedName>
        <fullName evidence="3">AMIN domain-containing protein</fullName>
    </submittedName>
</protein>
<evidence type="ECO:0000313" key="3">
    <source>
        <dbReference type="EMBL" id="GFM36130.1"/>
    </source>
</evidence>